<dbReference type="GO" id="GO:0005886">
    <property type="term" value="C:plasma membrane"/>
    <property type="evidence" value="ECO:0007669"/>
    <property type="project" value="UniProtKB-SubCell"/>
</dbReference>
<keyword evidence="5 6" id="KW-0472">Membrane</keyword>
<protein>
    <submittedName>
        <fullName evidence="8">ABC-2 type transport system permease protein</fullName>
    </submittedName>
</protein>
<feature type="transmembrane region" description="Helical" evidence="6">
    <location>
        <begin position="286"/>
        <end position="313"/>
    </location>
</feature>
<evidence type="ECO:0000313" key="8">
    <source>
        <dbReference type="EMBL" id="TCN27982.1"/>
    </source>
</evidence>
<feature type="transmembrane region" description="Helical" evidence="6">
    <location>
        <begin position="240"/>
        <end position="266"/>
    </location>
</feature>
<dbReference type="Pfam" id="PF12698">
    <property type="entry name" value="ABC2_membrane_3"/>
    <property type="match status" value="1"/>
</dbReference>
<dbReference type="InterPro" id="IPR013525">
    <property type="entry name" value="ABC2_TM"/>
</dbReference>
<evidence type="ECO:0000256" key="5">
    <source>
        <dbReference type="ARBA" id="ARBA00023136"/>
    </source>
</evidence>
<reference evidence="8 9" key="1">
    <citation type="journal article" date="2015" name="Stand. Genomic Sci.">
        <title>Genomic Encyclopedia of Bacterial and Archaeal Type Strains, Phase III: the genomes of soil and plant-associated and newly described type strains.</title>
        <authorList>
            <person name="Whitman W.B."/>
            <person name="Woyke T."/>
            <person name="Klenk H.P."/>
            <person name="Zhou Y."/>
            <person name="Lilburn T.G."/>
            <person name="Beck B.J."/>
            <person name="De Vos P."/>
            <person name="Vandamme P."/>
            <person name="Eisen J.A."/>
            <person name="Garrity G."/>
            <person name="Hugenholtz P."/>
            <person name="Kyrpides N.C."/>
        </authorList>
    </citation>
    <scope>NUCLEOTIDE SEQUENCE [LARGE SCALE GENOMIC DNA]</scope>
    <source>
        <strain evidence="8 9">CV53</strain>
    </source>
</reference>
<comment type="subcellular location">
    <subcellularLocation>
        <location evidence="1">Cell membrane</location>
        <topology evidence="1">Multi-pass membrane protein</topology>
    </subcellularLocation>
</comment>
<evidence type="ECO:0000256" key="6">
    <source>
        <dbReference type="SAM" id="Phobius"/>
    </source>
</evidence>
<feature type="transmembrane region" description="Helical" evidence="6">
    <location>
        <begin position="195"/>
        <end position="219"/>
    </location>
</feature>
<keyword evidence="3 6" id="KW-0812">Transmembrane</keyword>
<evidence type="ECO:0000259" key="7">
    <source>
        <dbReference type="Pfam" id="PF12698"/>
    </source>
</evidence>
<evidence type="ECO:0000313" key="9">
    <source>
        <dbReference type="Proteomes" id="UP000295689"/>
    </source>
</evidence>
<gene>
    <name evidence="8" type="ORF">EV146_101312</name>
</gene>
<feature type="transmembrane region" description="Helical" evidence="6">
    <location>
        <begin position="350"/>
        <end position="368"/>
    </location>
</feature>
<evidence type="ECO:0000256" key="2">
    <source>
        <dbReference type="ARBA" id="ARBA00022475"/>
    </source>
</evidence>
<dbReference type="AlphaFoldDB" id="A0A4R2BN57"/>
<feature type="transmembrane region" description="Helical" evidence="6">
    <location>
        <begin position="325"/>
        <end position="344"/>
    </location>
</feature>
<name>A0A4R2BN57_9BACI</name>
<keyword evidence="2" id="KW-1003">Cell membrane</keyword>
<sequence>MIFSLKRQVLPMNNFFIILFHTYISKLKTKSFIVTTILTAAIMVGLTNMPRIIDFFNEGEENKKVAVIDESGQLFAPLQEQVKGVNKEITLARFEGSVTEAAEQVEDGKFTAILQVELSEGNLPAGTYKAMSMADTALAADLQTGLQQLKSVMASSQLNLTEAQLSQLYEPVAFEKEALEKEAKTEEELNQARGLVYVLLFVIYFSVIMYANMIAMEVATEKSSRVMEILISSVSPIKQMFAKILGIGLLSLTQLAVFLLAGYFSIKQNLASMEGGFFEFFGFGEVPLGTIIYSVVFFILGYFLYATLAAFLGSLVSRIEDVQQMITPMTLLVVAGFMIAMFGLNQPEAPFVTVTSFIPFFTPMLMFLRVGMLNIPLWETALSFAILIGTIIFLAIFGARVYRGGVLMYGKSNSFKDIKRALQLTKKQ</sequence>
<keyword evidence="4 6" id="KW-1133">Transmembrane helix</keyword>
<accession>A0A4R2BN57</accession>
<dbReference type="InterPro" id="IPR051449">
    <property type="entry name" value="ABC-2_transporter_component"/>
</dbReference>
<evidence type="ECO:0000256" key="1">
    <source>
        <dbReference type="ARBA" id="ARBA00004651"/>
    </source>
</evidence>
<evidence type="ECO:0000256" key="4">
    <source>
        <dbReference type="ARBA" id="ARBA00022989"/>
    </source>
</evidence>
<comment type="caution">
    <text evidence="8">The sequence shown here is derived from an EMBL/GenBank/DDBJ whole genome shotgun (WGS) entry which is preliminary data.</text>
</comment>
<dbReference type="GO" id="GO:0140359">
    <property type="term" value="F:ABC-type transporter activity"/>
    <property type="evidence" value="ECO:0007669"/>
    <property type="project" value="InterPro"/>
</dbReference>
<organism evidence="8 9">
    <name type="scientific">Mesobacillus foraminis</name>
    <dbReference type="NCBI Taxonomy" id="279826"/>
    <lineage>
        <taxon>Bacteria</taxon>
        <taxon>Bacillati</taxon>
        <taxon>Bacillota</taxon>
        <taxon>Bacilli</taxon>
        <taxon>Bacillales</taxon>
        <taxon>Bacillaceae</taxon>
        <taxon>Mesobacillus</taxon>
    </lineage>
</organism>
<dbReference type="PANTHER" id="PTHR30294">
    <property type="entry name" value="MEMBRANE COMPONENT OF ABC TRANSPORTER YHHJ-RELATED"/>
    <property type="match status" value="1"/>
</dbReference>
<feature type="domain" description="ABC-2 type transporter transmembrane" evidence="7">
    <location>
        <begin position="30"/>
        <end position="399"/>
    </location>
</feature>
<dbReference type="Proteomes" id="UP000295689">
    <property type="component" value="Unassembled WGS sequence"/>
</dbReference>
<keyword evidence="9" id="KW-1185">Reference proteome</keyword>
<proteinExistence type="predicted"/>
<dbReference type="EMBL" id="SLVV01000001">
    <property type="protein sequence ID" value="TCN27982.1"/>
    <property type="molecule type" value="Genomic_DNA"/>
</dbReference>
<feature type="transmembrane region" description="Helical" evidence="6">
    <location>
        <begin position="380"/>
        <end position="402"/>
    </location>
</feature>
<evidence type="ECO:0000256" key="3">
    <source>
        <dbReference type="ARBA" id="ARBA00022692"/>
    </source>
</evidence>
<dbReference type="PANTHER" id="PTHR30294:SF29">
    <property type="entry name" value="MULTIDRUG ABC TRANSPORTER PERMEASE YBHS-RELATED"/>
    <property type="match status" value="1"/>
</dbReference>